<sequence>MNFALPKRPWNAVQKLYIAGIALALVAAVLMLIGGYWIRALVLLVFAVVAWLTFPSNDDDIMRELGQYKHVRVDVAEVKAYRVEHPEASLAEATLAVKKRHA</sequence>
<keyword evidence="1" id="KW-0812">Transmembrane</keyword>
<dbReference type="EMBL" id="CP126969">
    <property type="protein sequence ID" value="WIM67341.1"/>
    <property type="molecule type" value="Genomic_DNA"/>
</dbReference>
<feature type="transmembrane region" description="Helical" evidence="1">
    <location>
        <begin position="12"/>
        <end position="30"/>
    </location>
</feature>
<proteinExistence type="predicted"/>
<evidence type="ECO:0000256" key="1">
    <source>
        <dbReference type="SAM" id="Phobius"/>
    </source>
</evidence>
<reference evidence="2 3" key="1">
    <citation type="submission" date="2023-05" db="EMBL/GenBank/DDBJ databases">
        <title>Corynebacterium suedekumii sp. nov. and Corynebacterium breve sp. nov. isolated from raw cow's milk.</title>
        <authorList>
            <person name="Baer M.K."/>
            <person name="Mehl L."/>
            <person name="Hellmuth R."/>
            <person name="Marke G."/>
            <person name="Lipski A."/>
        </authorList>
    </citation>
    <scope>NUCLEOTIDE SEQUENCE [LARGE SCALE GENOMIC DNA]</scope>
    <source>
        <strain evidence="2 3">R4</strain>
    </source>
</reference>
<keyword evidence="1" id="KW-0472">Membrane</keyword>
<organism evidence="2 3">
    <name type="scientific">Corynebacterium breve</name>
    <dbReference type="NCBI Taxonomy" id="3049799"/>
    <lineage>
        <taxon>Bacteria</taxon>
        <taxon>Bacillati</taxon>
        <taxon>Actinomycetota</taxon>
        <taxon>Actinomycetes</taxon>
        <taxon>Mycobacteriales</taxon>
        <taxon>Corynebacteriaceae</taxon>
        <taxon>Corynebacterium</taxon>
    </lineage>
</organism>
<accession>A0ABY8VEF8</accession>
<dbReference type="Proteomes" id="UP001225598">
    <property type="component" value="Chromosome"/>
</dbReference>
<keyword evidence="3" id="KW-1185">Reference proteome</keyword>
<name>A0ABY8VEF8_9CORY</name>
<keyword evidence="1" id="KW-1133">Transmembrane helix</keyword>
<evidence type="ECO:0000313" key="3">
    <source>
        <dbReference type="Proteomes" id="UP001225598"/>
    </source>
</evidence>
<gene>
    <name evidence="2" type="ORF">QP027_09565</name>
</gene>
<evidence type="ECO:0000313" key="2">
    <source>
        <dbReference type="EMBL" id="WIM67341.1"/>
    </source>
</evidence>
<protein>
    <submittedName>
        <fullName evidence="2">Uncharacterized protein</fullName>
    </submittedName>
</protein>
<dbReference type="RefSeq" id="WP_284824372.1">
    <property type="nucleotide sequence ID" value="NZ_CP126969.1"/>
</dbReference>